<gene>
    <name evidence="2" type="primary">paaB</name>
    <name evidence="2" type="ORF">LQ318_00110</name>
</gene>
<dbReference type="NCBIfam" id="TIGR02157">
    <property type="entry name" value="PA_CoA_Oxy2"/>
    <property type="match status" value="1"/>
</dbReference>
<evidence type="ECO:0000313" key="2">
    <source>
        <dbReference type="EMBL" id="MCW9711292.1"/>
    </source>
</evidence>
<dbReference type="EMBL" id="JAJNDC010000001">
    <property type="protein sequence ID" value="MCW9711292.1"/>
    <property type="molecule type" value="Genomic_DNA"/>
</dbReference>
<evidence type="ECO:0000256" key="1">
    <source>
        <dbReference type="SAM" id="MobiDB-lite"/>
    </source>
</evidence>
<dbReference type="InterPro" id="IPR009359">
    <property type="entry name" value="PaaB"/>
</dbReference>
<name>A0ABT3PTX2_9BACT</name>
<dbReference type="Proteomes" id="UP001207337">
    <property type="component" value="Unassembled WGS sequence"/>
</dbReference>
<dbReference type="Pfam" id="PF06243">
    <property type="entry name" value="PaaB"/>
    <property type="match status" value="1"/>
</dbReference>
<proteinExistence type="predicted"/>
<keyword evidence="3" id="KW-1185">Reference proteome</keyword>
<dbReference type="RefSeq" id="WP_265786392.1">
    <property type="nucleotide sequence ID" value="NZ_BAABRS010000001.1"/>
</dbReference>
<dbReference type="Gene3D" id="3.10.20.520">
    <property type="entry name" value="Phenylacetic acid degradation B"/>
    <property type="match status" value="1"/>
</dbReference>
<feature type="region of interest" description="Disordered" evidence="1">
    <location>
        <begin position="72"/>
        <end position="104"/>
    </location>
</feature>
<protein>
    <submittedName>
        <fullName evidence="2">1,2-phenylacetyl-CoA epoxidase subunit B</fullName>
    </submittedName>
</protein>
<sequence length="104" mass="12071">MNNNKKSENEDTQWPLWEVFTQPRDGKPHEHVGSLHAPDAEKALENARDVYTRRKEAVNIWVVPSNQIVASKGEDEGPFFDPADDKPYRHPQFYSVPRVSKRRS</sequence>
<evidence type="ECO:0000313" key="3">
    <source>
        <dbReference type="Proteomes" id="UP001207337"/>
    </source>
</evidence>
<organism evidence="2 3">
    <name type="scientific">Fodinibius salicampi</name>
    <dbReference type="NCBI Taxonomy" id="1920655"/>
    <lineage>
        <taxon>Bacteria</taxon>
        <taxon>Pseudomonadati</taxon>
        <taxon>Balneolota</taxon>
        <taxon>Balneolia</taxon>
        <taxon>Balneolales</taxon>
        <taxon>Balneolaceae</taxon>
        <taxon>Fodinibius</taxon>
    </lineage>
</organism>
<dbReference type="PIRSF" id="PIRSF030200">
    <property type="entry name" value="PaaB"/>
    <property type="match status" value="1"/>
</dbReference>
<dbReference type="InterPro" id="IPR038693">
    <property type="entry name" value="PaaB_sf"/>
</dbReference>
<reference evidence="2 3" key="1">
    <citation type="submission" date="2021-11" db="EMBL/GenBank/DDBJ databases">
        <title>Aliifidinibius sp. nov., a new bacterium isolated from saline soil.</title>
        <authorList>
            <person name="Galisteo C."/>
            <person name="De La Haba R."/>
            <person name="Sanchez-Porro C."/>
            <person name="Ventosa A."/>
        </authorList>
    </citation>
    <scope>NUCLEOTIDE SEQUENCE [LARGE SCALE GENOMIC DNA]</scope>
    <source>
        <strain evidence="2 3">KACC 190600</strain>
    </source>
</reference>
<comment type="caution">
    <text evidence="2">The sequence shown here is derived from an EMBL/GenBank/DDBJ whole genome shotgun (WGS) entry which is preliminary data.</text>
</comment>
<accession>A0ABT3PTX2</accession>